<dbReference type="PANTHER" id="PTHR11524">
    <property type="entry name" value="60S RIBOSOMAL PROTEIN L7"/>
    <property type="match status" value="1"/>
</dbReference>
<evidence type="ECO:0000313" key="8">
    <source>
        <dbReference type="EMBL" id="CAI2379019.1"/>
    </source>
</evidence>
<evidence type="ECO:0000256" key="1">
    <source>
        <dbReference type="ARBA" id="ARBA00007594"/>
    </source>
</evidence>
<dbReference type="PANTHER" id="PTHR11524:SF16">
    <property type="entry name" value="LARGE RIBOSOMAL SUBUNIT PROTEIN UL30"/>
    <property type="match status" value="1"/>
</dbReference>
<evidence type="ECO:0000256" key="3">
    <source>
        <dbReference type="ARBA" id="ARBA00022980"/>
    </source>
</evidence>
<feature type="compositionally biased region" description="Basic and acidic residues" evidence="5">
    <location>
        <begin position="1"/>
        <end position="19"/>
    </location>
</feature>
<dbReference type="GO" id="GO:0003735">
    <property type="term" value="F:structural constituent of ribosome"/>
    <property type="evidence" value="ECO:0007669"/>
    <property type="project" value="TreeGrafter"/>
</dbReference>
<feature type="domain" description="Large ribosomal subunit protein uL30 N-terminal eukaryotes" evidence="7">
    <location>
        <begin position="6"/>
        <end position="77"/>
    </location>
</feature>
<reference evidence="8" key="1">
    <citation type="submission" date="2023-07" db="EMBL/GenBank/DDBJ databases">
        <authorList>
            <consortium name="AG Swart"/>
            <person name="Singh M."/>
            <person name="Singh A."/>
            <person name="Seah K."/>
            <person name="Emmerich C."/>
        </authorList>
    </citation>
    <scope>NUCLEOTIDE SEQUENCE</scope>
    <source>
        <strain evidence="8">DP1</strain>
    </source>
</reference>
<comment type="similarity">
    <text evidence="1">Belongs to the universal ribosomal protein uL30 family.</text>
</comment>
<keyword evidence="4" id="KW-0687">Ribonucleoprotein</keyword>
<dbReference type="SUPFAM" id="SSF55129">
    <property type="entry name" value="Ribosomal protein L30p/L7e"/>
    <property type="match status" value="1"/>
</dbReference>
<protein>
    <recommendedName>
        <fullName evidence="10">60S ribosomal protein L7</fullName>
    </recommendedName>
</protein>
<dbReference type="EMBL" id="CAMPGE010020823">
    <property type="protein sequence ID" value="CAI2379019.1"/>
    <property type="molecule type" value="Genomic_DNA"/>
</dbReference>
<comment type="caution">
    <text evidence="8">The sequence shown here is derived from an EMBL/GenBank/DDBJ whole genome shotgun (WGS) entry which is preliminary data.</text>
</comment>
<proteinExistence type="inferred from homology"/>
<keyword evidence="2" id="KW-0694">RNA-binding</keyword>
<evidence type="ECO:0000259" key="6">
    <source>
        <dbReference type="Pfam" id="PF00327"/>
    </source>
</evidence>
<dbReference type="GO" id="GO:0000463">
    <property type="term" value="P:maturation of LSU-rRNA from tricistronic rRNA transcript (SSU-rRNA, 5.8S rRNA, LSU-rRNA)"/>
    <property type="evidence" value="ECO:0007669"/>
    <property type="project" value="TreeGrafter"/>
</dbReference>
<dbReference type="InterPro" id="IPR036919">
    <property type="entry name" value="Ribo_uL30_ferredoxin-like_sf"/>
</dbReference>
<evidence type="ECO:0000259" key="7">
    <source>
        <dbReference type="Pfam" id="PF08079"/>
    </source>
</evidence>
<evidence type="ECO:0008006" key="10">
    <source>
        <dbReference type="Google" id="ProtNLM"/>
    </source>
</evidence>
<dbReference type="Gene3D" id="3.30.1390.20">
    <property type="entry name" value="Ribosomal protein L30, ferredoxin-like fold domain"/>
    <property type="match status" value="1"/>
</dbReference>
<dbReference type="InterPro" id="IPR035808">
    <property type="entry name" value="Ribosomal_uL30_euk_arc"/>
</dbReference>
<dbReference type="Proteomes" id="UP001295684">
    <property type="component" value="Unassembled WGS sequence"/>
</dbReference>
<keyword evidence="3" id="KW-0689">Ribosomal protein</keyword>
<dbReference type="Pfam" id="PF08079">
    <property type="entry name" value="Ribosomal_L30_N"/>
    <property type="match status" value="1"/>
</dbReference>
<dbReference type="GO" id="GO:0003723">
    <property type="term" value="F:RNA binding"/>
    <property type="evidence" value="ECO:0007669"/>
    <property type="project" value="UniProtKB-KW"/>
</dbReference>
<feature type="region of interest" description="Disordered" evidence="5">
    <location>
        <begin position="1"/>
        <end position="35"/>
    </location>
</feature>
<dbReference type="NCBIfam" id="TIGR01310">
    <property type="entry name" value="uL30_euk"/>
    <property type="match status" value="1"/>
</dbReference>
<sequence length="240" mass="27783">MDKRRVPEHRLKKEERDAKYAATAKEAADKAAKERTEKQKAYLERAEKYFTEYKKHDQEIIDAKRNAKNEGSIFVEPEAKVALVVRTKGIMKMKPTSKKILQLIRLRQINNAVFLKINKATLNMLKRCSPLVTLGYPSRKTISDLVYKRGFGKVNGQRIPLTDNEIIEKELGQYGIICIEDIIHEIATCGPHFKEVNRFLWPFKLSSRRGGTEKKNKPYQQGGCWGNRESKINEFVKNML</sequence>
<dbReference type="InterPro" id="IPR039699">
    <property type="entry name" value="Ribosomal_uL30"/>
</dbReference>
<evidence type="ECO:0000256" key="2">
    <source>
        <dbReference type="ARBA" id="ARBA00022884"/>
    </source>
</evidence>
<dbReference type="InterPro" id="IPR016082">
    <property type="entry name" value="Ribosomal_uL30_ferredoxin-like"/>
</dbReference>
<gene>
    <name evidence="8" type="ORF">ECRASSUSDP1_LOCUS20424</name>
</gene>
<feature type="compositionally biased region" description="Basic and acidic residues" evidence="5">
    <location>
        <begin position="26"/>
        <end position="35"/>
    </location>
</feature>
<dbReference type="Pfam" id="PF00327">
    <property type="entry name" value="Ribosomal_L30"/>
    <property type="match status" value="1"/>
</dbReference>
<accession>A0AAD1XU74</accession>
<dbReference type="InterPro" id="IPR005998">
    <property type="entry name" value="Ribosomal_uL30_euk"/>
</dbReference>
<dbReference type="GO" id="GO:0022625">
    <property type="term" value="C:cytosolic large ribosomal subunit"/>
    <property type="evidence" value="ECO:0007669"/>
    <property type="project" value="TreeGrafter"/>
</dbReference>
<name>A0AAD1XU74_EUPCR</name>
<dbReference type="CDD" id="cd01657">
    <property type="entry name" value="Ribosomal_L7_archeal_euk"/>
    <property type="match status" value="1"/>
</dbReference>
<evidence type="ECO:0000313" key="9">
    <source>
        <dbReference type="Proteomes" id="UP001295684"/>
    </source>
</evidence>
<evidence type="ECO:0000256" key="4">
    <source>
        <dbReference type="ARBA" id="ARBA00023274"/>
    </source>
</evidence>
<organism evidence="8 9">
    <name type="scientific">Euplotes crassus</name>
    <dbReference type="NCBI Taxonomy" id="5936"/>
    <lineage>
        <taxon>Eukaryota</taxon>
        <taxon>Sar</taxon>
        <taxon>Alveolata</taxon>
        <taxon>Ciliophora</taxon>
        <taxon>Intramacronucleata</taxon>
        <taxon>Spirotrichea</taxon>
        <taxon>Hypotrichia</taxon>
        <taxon>Euplotida</taxon>
        <taxon>Euplotidae</taxon>
        <taxon>Moneuplotes</taxon>
    </lineage>
</organism>
<evidence type="ECO:0000256" key="5">
    <source>
        <dbReference type="SAM" id="MobiDB-lite"/>
    </source>
</evidence>
<dbReference type="InterPro" id="IPR012988">
    <property type="entry name" value="Ribosomal_uL30_N_euk"/>
</dbReference>
<dbReference type="FunFam" id="3.30.1390.20:FF:000003">
    <property type="entry name" value="60S ribosomal protein L7"/>
    <property type="match status" value="1"/>
</dbReference>
<keyword evidence="9" id="KW-1185">Reference proteome</keyword>
<dbReference type="AlphaFoldDB" id="A0AAD1XU74"/>
<feature type="domain" description="Large ribosomal subunit protein uL30-like ferredoxin-like fold" evidence="6">
    <location>
        <begin position="83"/>
        <end position="132"/>
    </location>
</feature>